<dbReference type="Pfam" id="PF06886">
    <property type="entry name" value="TPX2"/>
    <property type="match status" value="1"/>
</dbReference>
<evidence type="ECO:0000256" key="3">
    <source>
        <dbReference type="ARBA" id="ARBA00022490"/>
    </source>
</evidence>
<dbReference type="InterPro" id="IPR044806">
    <property type="entry name" value="WVD2/WDL1-4"/>
</dbReference>
<comment type="similarity">
    <text evidence="2">Belongs to the TPX2 family.</text>
</comment>
<keyword evidence="6" id="KW-0175">Coiled coil</keyword>
<feature type="compositionally biased region" description="Basic and acidic residues" evidence="7">
    <location>
        <begin position="274"/>
        <end position="284"/>
    </location>
</feature>
<dbReference type="PANTHER" id="PTHR46372:SF2">
    <property type="entry name" value="PROTEIN WVD2-LIKE 3"/>
    <property type="match status" value="1"/>
</dbReference>
<feature type="domain" description="TPX2 C-terminal" evidence="8">
    <location>
        <begin position="145"/>
        <end position="221"/>
    </location>
</feature>
<dbReference type="GO" id="GO:0000226">
    <property type="term" value="P:microtubule cytoskeleton organization"/>
    <property type="evidence" value="ECO:0007669"/>
    <property type="project" value="InterPro"/>
</dbReference>
<organism evidence="9 10">
    <name type="scientific">Dioscorea cayennensis subsp. rotundata</name>
    <name type="common">White Guinea yam</name>
    <name type="synonym">Dioscorea rotundata</name>
    <dbReference type="NCBI Taxonomy" id="55577"/>
    <lineage>
        <taxon>Eukaryota</taxon>
        <taxon>Viridiplantae</taxon>
        <taxon>Streptophyta</taxon>
        <taxon>Embryophyta</taxon>
        <taxon>Tracheophyta</taxon>
        <taxon>Spermatophyta</taxon>
        <taxon>Magnoliopsida</taxon>
        <taxon>Liliopsida</taxon>
        <taxon>Dioscoreales</taxon>
        <taxon>Dioscoreaceae</taxon>
        <taxon>Dioscorea</taxon>
    </lineage>
</organism>
<dbReference type="GO" id="GO:0008017">
    <property type="term" value="F:microtubule binding"/>
    <property type="evidence" value="ECO:0007669"/>
    <property type="project" value="InterPro"/>
</dbReference>
<feature type="region of interest" description="Disordered" evidence="7">
    <location>
        <begin position="80"/>
        <end position="156"/>
    </location>
</feature>
<dbReference type="GO" id="GO:0005874">
    <property type="term" value="C:microtubule"/>
    <property type="evidence" value="ECO:0007669"/>
    <property type="project" value="UniProtKB-KW"/>
</dbReference>
<gene>
    <name evidence="10" type="primary">LOC120250330</name>
</gene>
<comment type="subcellular location">
    <subcellularLocation>
        <location evidence="1">Cytoplasm</location>
        <location evidence="1">Cytoskeleton</location>
    </subcellularLocation>
</comment>
<protein>
    <submittedName>
        <fullName evidence="10">Protein WAVE-DAMPENED 2-like</fullName>
    </submittedName>
</protein>
<evidence type="ECO:0000259" key="8">
    <source>
        <dbReference type="Pfam" id="PF06886"/>
    </source>
</evidence>
<evidence type="ECO:0000256" key="6">
    <source>
        <dbReference type="SAM" id="Coils"/>
    </source>
</evidence>
<proteinExistence type="inferred from homology"/>
<sequence length="298" mass="33259">MSKNKDVVECLSAKTSGSPQFAESPVEKKKVEFKEPNNDQENPDSPTKSSSRPVNGITVRLNYTIPQPFDLATERRAVGACNGHKAPNVNNLESSNSPKKSQPNSPDKSRKSLQPDHAKHSEDDTCSIASERITKPRTTVPTAPVFRSSERAEKRKEFNSWLEEKQQALELERLESEQKLKEEQDAAIKELRKTLVFRANPMPNFYHEAPPSKVELKKPPPTRAKSPKLGRRSSCGDAVNVSPADNNAGLCSRSNRHSLDAHKECVKKSSHHVKKEDAEIKETENSEDVEQNNDAVDC</sequence>
<dbReference type="Proteomes" id="UP001515500">
    <property type="component" value="Chromosome 19"/>
</dbReference>
<dbReference type="PANTHER" id="PTHR46372">
    <property type="entry name" value="PROTEIN WVD2-LIKE 3"/>
    <property type="match status" value="1"/>
</dbReference>
<feature type="region of interest" description="Disordered" evidence="7">
    <location>
        <begin position="202"/>
        <end position="298"/>
    </location>
</feature>
<feature type="coiled-coil region" evidence="6">
    <location>
        <begin position="162"/>
        <end position="194"/>
    </location>
</feature>
<keyword evidence="3" id="KW-0963">Cytoplasm</keyword>
<feature type="compositionally biased region" description="Basic and acidic residues" evidence="7">
    <location>
        <begin position="257"/>
        <end position="267"/>
    </location>
</feature>
<evidence type="ECO:0000256" key="4">
    <source>
        <dbReference type="ARBA" id="ARBA00022701"/>
    </source>
</evidence>
<accession>A0AB40AJD9</accession>
<keyword evidence="5" id="KW-0206">Cytoskeleton</keyword>
<feature type="compositionally biased region" description="Polar residues" evidence="7">
    <location>
        <begin position="39"/>
        <end position="53"/>
    </location>
</feature>
<evidence type="ECO:0000313" key="10">
    <source>
        <dbReference type="RefSeq" id="XP_039115070.1"/>
    </source>
</evidence>
<reference evidence="10" key="1">
    <citation type="submission" date="2025-08" db="UniProtKB">
        <authorList>
            <consortium name="RefSeq"/>
        </authorList>
    </citation>
    <scope>IDENTIFICATION</scope>
</reference>
<dbReference type="RefSeq" id="XP_039115070.1">
    <property type="nucleotide sequence ID" value="XM_039259136.1"/>
</dbReference>
<feature type="compositionally biased region" description="Low complexity" evidence="7">
    <location>
        <begin position="94"/>
        <end position="106"/>
    </location>
</feature>
<feature type="region of interest" description="Disordered" evidence="7">
    <location>
        <begin position="1"/>
        <end position="59"/>
    </location>
</feature>
<name>A0AB40AJD9_DIOCR</name>
<keyword evidence="9" id="KW-1185">Reference proteome</keyword>
<feature type="compositionally biased region" description="Basic and acidic residues" evidence="7">
    <location>
        <begin position="25"/>
        <end position="37"/>
    </location>
</feature>
<dbReference type="GeneID" id="120250330"/>
<feature type="compositionally biased region" description="Basic and acidic residues" evidence="7">
    <location>
        <begin position="107"/>
        <end position="123"/>
    </location>
</feature>
<keyword evidence="4" id="KW-0493">Microtubule</keyword>
<evidence type="ECO:0000313" key="9">
    <source>
        <dbReference type="Proteomes" id="UP001515500"/>
    </source>
</evidence>
<dbReference type="AlphaFoldDB" id="A0AB40AJD9"/>
<evidence type="ECO:0000256" key="1">
    <source>
        <dbReference type="ARBA" id="ARBA00004245"/>
    </source>
</evidence>
<evidence type="ECO:0000256" key="7">
    <source>
        <dbReference type="SAM" id="MobiDB-lite"/>
    </source>
</evidence>
<evidence type="ECO:0000256" key="5">
    <source>
        <dbReference type="ARBA" id="ARBA00023212"/>
    </source>
</evidence>
<feature type="compositionally biased region" description="Acidic residues" evidence="7">
    <location>
        <begin position="285"/>
        <end position="298"/>
    </location>
</feature>
<dbReference type="InterPro" id="IPR027329">
    <property type="entry name" value="TPX2_C"/>
</dbReference>
<evidence type="ECO:0000256" key="2">
    <source>
        <dbReference type="ARBA" id="ARBA00005885"/>
    </source>
</evidence>